<sequence length="91" mass="9983">MPADALQHRDEGHEGVWPEHVPAVEAFLAIGDQWDILQITSPMGAPGLHYRGLDPLRAEASLRLAGIEMTPKLWAEVRAIEQGARDALNAH</sequence>
<dbReference type="Pfam" id="PF08809">
    <property type="entry name" value="DUF1799"/>
    <property type="match status" value="1"/>
</dbReference>
<organism evidence="1 2">
    <name type="scientific">Sagittula salina</name>
    <dbReference type="NCBI Taxonomy" id="2820268"/>
    <lineage>
        <taxon>Bacteria</taxon>
        <taxon>Pseudomonadati</taxon>
        <taxon>Pseudomonadota</taxon>
        <taxon>Alphaproteobacteria</taxon>
        <taxon>Rhodobacterales</taxon>
        <taxon>Roseobacteraceae</taxon>
        <taxon>Sagittula</taxon>
    </lineage>
</organism>
<dbReference type="AlphaFoldDB" id="A0A940MRA1"/>
<protein>
    <submittedName>
        <fullName evidence="1">DUF1799 domain-containing protein</fullName>
    </submittedName>
</protein>
<reference evidence="1" key="1">
    <citation type="submission" date="2021-03" db="EMBL/GenBank/DDBJ databases">
        <title>Sagittula salina sp. nov. strain M10.9X isolated from the marine waste.</title>
        <authorList>
            <person name="Satari L."/>
            <person name="Molina-Menor E."/>
            <person name="Vidal-Verdu A."/>
            <person name="Pascual J."/>
            <person name="Pereto J."/>
            <person name="Porcar M."/>
        </authorList>
    </citation>
    <scope>NUCLEOTIDE SEQUENCE</scope>
    <source>
        <strain evidence="1">M10.9X</strain>
    </source>
</reference>
<dbReference type="Proteomes" id="UP000675940">
    <property type="component" value="Unassembled WGS sequence"/>
</dbReference>
<comment type="caution">
    <text evidence="1">The sequence shown here is derived from an EMBL/GenBank/DDBJ whole genome shotgun (WGS) entry which is preliminary data.</text>
</comment>
<evidence type="ECO:0000313" key="2">
    <source>
        <dbReference type="Proteomes" id="UP000675940"/>
    </source>
</evidence>
<dbReference type="InterPro" id="IPR014915">
    <property type="entry name" value="Phage_TLS_TfmB"/>
</dbReference>
<dbReference type="EMBL" id="JAGISH010000009">
    <property type="protein sequence ID" value="MBP0483939.1"/>
    <property type="molecule type" value="Genomic_DNA"/>
</dbReference>
<evidence type="ECO:0000313" key="1">
    <source>
        <dbReference type="EMBL" id="MBP0483939.1"/>
    </source>
</evidence>
<accession>A0A940MRA1</accession>
<keyword evidence="2" id="KW-1185">Reference proteome</keyword>
<name>A0A940MRA1_9RHOB</name>
<gene>
    <name evidence="1" type="ORF">J5474_15770</name>
</gene>
<proteinExistence type="predicted"/>